<evidence type="ECO:0000256" key="1">
    <source>
        <dbReference type="SAM" id="Phobius"/>
    </source>
</evidence>
<keyword evidence="1" id="KW-1133">Transmembrane helix</keyword>
<feature type="transmembrane region" description="Helical" evidence="1">
    <location>
        <begin position="76"/>
        <end position="100"/>
    </location>
</feature>
<keyword evidence="1" id="KW-0472">Membrane</keyword>
<gene>
    <name evidence="2" type="ORF">METZ01_LOCUS49059</name>
</gene>
<proteinExistence type="predicted"/>
<protein>
    <submittedName>
        <fullName evidence="2">Uncharacterized protein</fullName>
    </submittedName>
</protein>
<sequence>MGLFIDLSSSSNQFFGLTSLIYTSTGYFCGLLNGQNEKLNKTYFTLIWVSIVLFQFLLFSLVVYQDYLIQDPFNFFVKWLATSLYTLTFLGILQIMIPIYKLS</sequence>
<name>A0A381RWF9_9ZZZZ</name>
<keyword evidence="1" id="KW-0812">Transmembrane</keyword>
<organism evidence="2">
    <name type="scientific">marine metagenome</name>
    <dbReference type="NCBI Taxonomy" id="408172"/>
    <lineage>
        <taxon>unclassified sequences</taxon>
        <taxon>metagenomes</taxon>
        <taxon>ecological metagenomes</taxon>
    </lineage>
</organism>
<feature type="transmembrane region" description="Helical" evidence="1">
    <location>
        <begin position="44"/>
        <end position="64"/>
    </location>
</feature>
<dbReference type="EMBL" id="UINC01002393">
    <property type="protein sequence ID" value="SUZ96205.1"/>
    <property type="molecule type" value="Genomic_DNA"/>
</dbReference>
<feature type="transmembrane region" description="Helical" evidence="1">
    <location>
        <begin position="12"/>
        <end position="32"/>
    </location>
</feature>
<reference evidence="2" key="1">
    <citation type="submission" date="2018-05" db="EMBL/GenBank/DDBJ databases">
        <authorList>
            <person name="Lanie J.A."/>
            <person name="Ng W.-L."/>
            <person name="Kazmierczak K.M."/>
            <person name="Andrzejewski T.M."/>
            <person name="Davidsen T.M."/>
            <person name="Wayne K.J."/>
            <person name="Tettelin H."/>
            <person name="Glass J.I."/>
            <person name="Rusch D."/>
            <person name="Podicherti R."/>
            <person name="Tsui H.-C.T."/>
            <person name="Winkler M.E."/>
        </authorList>
    </citation>
    <scope>NUCLEOTIDE SEQUENCE</scope>
</reference>
<evidence type="ECO:0000313" key="2">
    <source>
        <dbReference type="EMBL" id="SUZ96205.1"/>
    </source>
</evidence>
<dbReference type="AlphaFoldDB" id="A0A381RWF9"/>
<accession>A0A381RWF9</accession>